<dbReference type="InterPro" id="IPR058240">
    <property type="entry name" value="rSAM_sf"/>
</dbReference>
<protein>
    <submittedName>
        <fullName evidence="8">Wyosine [tRNA(Phe)-imidazoG37] synthetase (Radical SAM superfamily)</fullName>
    </submittedName>
</protein>
<keyword evidence="2" id="KW-0004">4Fe-4S</keyword>
<keyword evidence="9" id="KW-1185">Reference proteome</keyword>
<keyword evidence="5" id="KW-0408">Iron</keyword>
<keyword evidence="4" id="KW-0479">Metal-binding</keyword>
<dbReference type="RefSeq" id="WP_307261743.1">
    <property type="nucleotide sequence ID" value="NZ_JAUSVL010000001.1"/>
</dbReference>
<dbReference type="Pfam" id="PF04055">
    <property type="entry name" value="Radical_SAM"/>
    <property type="match status" value="1"/>
</dbReference>
<evidence type="ECO:0000313" key="9">
    <source>
        <dbReference type="Proteomes" id="UP001238163"/>
    </source>
</evidence>
<keyword evidence="6" id="KW-0411">Iron-sulfur</keyword>
<organism evidence="8 9">
    <name type="scientific">Oligosphaera ethanolica</name>
    <dbReference type="NCBI Taxonomy" id="760260"/>
    <lineage>
        <taxon>Bacteria</taxon>
        <taxon>Pseudomonadati</taxon>
        <taxon>Lentisphaerota</taxon>
        <taxon>Oligosphaeria</taxon>
        <taxon>Oligosphaerales</taxon>
        <taxon>Oligosphaeraceae</taxon>
        <taxon>Oligosphaera</taxon>
    </lineage>
</organism>
<dbReference type="InterPro" id="IPR040084">
    <property type="entry name" value="GTPase_Obg"/>
</dbReference>
<comment type="caution">
    <text evidence="8">The sequence shown here is derived from an EMBL/GenBank/DDBJ whole genome shotgun (WGS) entry which is preliminary data.</text>
</comment>
<keyword evidence="3" id="KW-0949">S-adenosyl-L-methionine</keyword>
<dbReference type="CDD" id="cd01335">
    <property type="entry name" value="Radical_SAM"/>
    <property type="match status" value="1"/>
</dbReference>
<dbReference type="SFLD" id="SFLDG01083">
    <property type="entry name" value="Uncharacterised_Radical_SAM_Su"/>
    <property type="match status" value="1"/>
</dbReference>
<gene>
    <name evidence="8" type="ORF">J3R75_002410</name>
</gene>
<evidence type="ECO:0000256" key="2">
    <source>
        <dbReference type="ARBA" id="ARBA00022485"/>
    </source>
</evidence>
<evidence type="ECO:0000256" key="1">
    <source>
        <dbReference type="ARBA" id="ARBA00001966"/>
    </source>
</evidence>
<reference evidence="8" key="1">
    <citation type="submission" date="2023-07" db="EMBL/GenBank/DDBJ databases">
        <title>Genomic Encyclopedia of Type Strains, Phase IV (KMG-IV): sequencing the most valuable type-strain genomes for metagenomic binning, comparative biology and taxonomic classification.</title>
        <authorList>
            <person name="Goeker M."/>
        </authorList>
    </citation>
    <scope>NUCLEOTIDE SEQUENCE</scope>
    <source>
        <strain evidence="8">DSM 24202</strain>
    </source>
</reference>
<dbReference type="InterPro" id="IPR013785">
    <property type="entry name" value="Aldolase_TIM"/>
</dbReference>
<proteinExistence type="predicted"/>
<dbReference type="InterPro" id="IPR036390">
    <property type="entry name" value="WH_DNA-bd_sf"/>
</dbReference>
<evidence type="ECO:0000256" key="6">
    <source>
        <dbReference type="ARBA" id="ARBA00023014"/>
    </source>
</evidence>
<dbReference type="SUPFAM" id="SSF46785">
    <property type="entry name" value="Winged helix' DNA-binding domain"/>
    <property type="match status" value="1"/>
</dbReference>
<feature type="domain" description="Radical SAM core" evidence="7">
    <location>
        <begin position="16"/>
        <end position="239"/>
    </location>
</feature>
<dbReference type="PANTHER" id="PTHR43787:SF11">
    <property type="entry name" value="UPF0026 PROTEIN SLR1464"/>
    <property type="match status" value="1"/>
</dbReference>
<dbReference type="Proteomes" id="UP001238163">
    <property type="component" value="Unassembled WGS sequence"/>
</dbReference>
<dbReference type="GO" id="GO:0003824">
    <property type="term" value="F:catalytic activity"/>
    <property type="evidence" value="ECO:0007669"/>
    <property type="project" value="InterPro"/>
</dbReference>
<dbReference type="GO" id="GO:0046872">
    <property type="term" value="F:metal ion binding"/>
    <property type="evidence" value="ECO:0007669"/>
    <property type="project" value="UniProtKB-KW"/>
</dbReference>
<dbReference type="SUPFAM" id="SSF102114">
    <property type="entry name" value="Radical SAM enzymes"/>
    <property type="match status" value="1"/>
</dbReference>
<sequence>MSKTSYRHLFGPVPSRRFGRSLGIDLTPFKTCSFDCIFCQLGRTTNKTAIATEYVPAQEVLTELADWLKNDTAADFISLAGSGEPTLNSAFGQIIDVVHRECKIPVALLTNGTQLIHDDVRLQAAKADVIKLSLSAWDQQSLDVMNRPVDGVQFSELIKGMQDLRQICNNQIWLEVFLAWGINTAPDDVRKIAKLAASIAPDKIQLNTAVRPPCEDFARPVPKEQLLRLAELFETKADPIAEFSSDHSSQVQATEADVLVTLQRRPCTLGQLCAVFGLHRNEASKYIGKLLRTGQIVEQRKDSEWYYTGVHQAKS</sequence>
<name>A0AAE3VHB8_9BACT</name>
<evidence type="ECO:0000256" key="3">
    <source>
        <dbReference type="ARBA" id="ARBA00022691"/>
    </source>
</evidence>
<dbReference type="PANTHER" id="PTHR43787">
    <property type="entry name" value="FEMO COFACTOR BIOSYNTHESIS PROTEIN NIFB-RELATED"/>
    <property type="match status" value="1"/>
</dbReference>
<dbReference type="AlphaFoldDB" id="A0AAE3VHB8"/>
<evidence type="ECO:0000259" key="7">
    <source>
        <dbReference type="PROSITE" id="PS51918"/>
    </source>
</evidence>
<dbReference type="PROSITE" id="PS51918">
    <property type="entry name" value="RADICAL_SAM"/>
    <property type="match status" value="1"/>
</dbReference>
<evidence type="ECO:0000256" key="5">
    <source>
        <dbReference type="ARBA" id="ARBA00023004"/>
    </source>
</evidence>
<dbReference type="GO" id="GO:0051539">
    <property type="term" value="F:4 iron, 4 sulfur cluster binding"/>
    <property type="evidence" value="ECO:0007669"/>
    <property type="project" value="UniProtKB-KW"/>
</dbReference>
<dbReference type="InterPro" id="IPR007197">
    <property type="entry name" value="rSAM"/>
</dbReference>
<evidence type="ECO:0000313" key="8">
    <source>
        <dbReference type="EMBL" id="MDQ0290303.1"/>
    </source>
</evidence>
<evidence type="ECO:0000256" key="4">
    <source>
        <dbReference type="ARBA" id="ARBA00022723"/>
    </source>
</evidence>
<comment type="cofactor">
    <cofactor evidence="1">
        <name>[4Fe-4S] cluster</name>
        <dbReference type="ChEBI" id="CHEBI:49883"/>
    </cofactor>
</comment>
<accession>A0AAE3VHB8</accession>
<dbReference type="Gene3D" id="3.20.20.70">
    <property type="entry name" value="Aldolase class I"/>
    <property type="match status" value="1"/>
</dbReference>
<dbReference type="SFLD" id="SFLDS00029">
    <property type="entry name" value="Radical_SAM"/>
    <property type="match status" value="1"/>
</dbReference>
<dbReference type="EMBL" id="JAUSVL010000001">
    <property type="protein sequence ID" value="MDQ0290303.1"/>
    <property type="molecule type" value="Genomic_DNA"/>
</dbReference>